<organism evidence="2 3">
    <name type="scientific">Pseudosulfitobacter pseudonitzschiae</name>
    <dbReference type="NCBI Taxonomy" id="1402135"/>
    <lineage>
        <taxon>Bacteria</taxon>
        <taxon>Pseudomonadati</taxon>
        <taxon>Pseudomonadota</taxon>
        <taxon>Alphaproteobacteria</taxon>
        <taxon>Rhodobacterales</taxon>
        <taxon>Roseobacteraceae</taxon>
        <taxon>Pseudosulfitobacter</taxon>
    </lineage>
</organism>
<keyword evidence="1" id="KW-0175">Coiled coil</keyword>
<name>A0A9Q2RS58_9RHOB</name>
<reference evidence="2" key="1">
    <citation type="submission" date="2021-01" db="EMBL/GenBank/DDBJ databases">
        <title>Diatom-associated Roseobacters Show Island Model of Population Structure.</title>
        <authorList>
            <person name="Qu L."/>
            <person name="Feng X."/>
            <person name="Chen Y."/>
            <person name="Li L."/>
            <person name="Wang X."/>
            <person name="Hu Z."/>
            <person name="Wang H."/>
            <person name="Luo H."/>
        </authorList>
    </citation>
    <scope>NUCLEOTIDE SEQUENCE</scope>
    <source>
        <strain evidence="2">SM26-45</strain>
    </source>
</reference>
<gene>
    <name evidence="2" type="ORF">JQX14_00010</name>
</gene>
<feature type="coiled-coil region" evidence="1">
    <location>
        <begin position="213"/>
        <end position="264"/>
    </location>
</feature>
<protein>
    <submittedName>
        <fullName evidence="2">Plasmid recombination protein</fullName>
    </submittedName>
</protein>
<dbReference type="Proteomes" id="UP000809337">
    <property type="component" value="Unassembled WGS sequence"/>
</dbReference>
<dbReference type="EMBL" id="JAFBWN010000001">
    <property type="protein sequence ID" value="MBM2352901.1"/>
    <property type="molecule type" value="Genomic_DNA"/>
</dbReference>
<dbReference type="GO" id="GO:0003677">
    <property type="term" value="F:DNA binding"/>
    <property type="evidence" value="ECO:0007669"/>
    <property type="project" value="InterPro"/>
</dbReference>
<proteinExistence type="predicted"/>
<evidence type="ECO:0000313" key="3">
    <source>
        <dbReference type="Proteomes" id="UP000809337"/>
    </source>
</evidence>
<sequence length="389" mass="43023">MEEKSFAISVRIEHRSMGRAQSARYHDLRFGHIPGYVDQERIAENSTILEPAMPSALRRICLTHRANRPTQRAMKKDAAVASCFIITFGKAAQPIFEALPKAHQDAAYEAVAKAVASLLGSEVTGLVAHRDETAPHAHGQMPAVRLDGRPLSKVLTPRMAKQVQDVAAEAIAQFAPQIVRGKPKAQRIADDEPLSKTVHRSVRQLHNDLPTEISTKAAEVEKLQGRIEKMRAKEKLTEANARTLVTYERRLAEKAAQLREKQQAFVASTRAIQTQQKARESAIAEREAAVMVREQEVTAQVEGIKAAVEAVKAGTVTRGEDGRPVVTDATHAAILRPVWRSLGPLVMALADMRAELATGLQRFRDLFRRNELQPEIIEDGRDLLDGFDS</sequence>
<comment type="caution">
    <text evidence="2">The sequence shown here is derived from an EMBL/GenBank/DDBJ whole genome shotgun (WGS) entry which is preliminary data.</text>
</comment>
<dbReference type="AlphaFoldDB" id="A0A9Q2RS58"/>
<dbReference type="Pfam" id="PF01076">
    <property type="entry name" value="Mob_Pre"/>
    <property type="match status" value="1"/>
</dbReference>
<dbReference type="GO" id="GO:0006310">
    <property type="term" value="P:DNA recombination"/>
    <property type="evidence" value="ECO:0007669"/>
    <property type="project" value="InterPro"/>
</dbReference>
<dbReference type="RefSeq" id="WP_231032681.1">
    <property type="nucleotide sequence ID" value="NZ_JAJNGX010000001.1"/>
</dbReference>
<evidence type="ECO:0000313" key="2">
    <source>
        <dbReference type="EMBL" id="MBM2352901.1"/>
    </source>
</evidence>
<accession>A0A9Q2RS58</accession>
<evidence type="ECO:0000256" key="1">
    <source>
        <dbReference type="SAM" id="Coils"/>
    </source>
</evidence>
<dbReference type="InterPro" id="IPR001668">
    <property type="entry name" value="Mob_Pre"/>
</dbReference>
<dbReference type="Gene3D" id="3.30.930.30">
    <property type="match status" value="1"/>
</dbReference>
<dbReference type="CDD" id="cd17242">
    <property type="entry name" value="MobM_relaxase"/>
    <property type="match status" value="1"/>
</dbReference>